<feature type="compositionally biased region" description="Polar residues" evidence="1">
    <location>
        <begin position="2286"/>
        <end position="2295"/>
    </location>
</feature>
<feature type="region of interest" description="Disordered" evidence="1">
    <location>
        <begin position="1894"/>
        <end position="1919"/>
    </location>
</feature>
<dbReference type="Proteomes" id="UP001557470">
    <property type="component" value="Unassembled WGS sequence"/>
</dbReference>
<sequence length="3254" mass="355996">MDLKLEVVLSSSIKRKKPWPRFCWLGLEKESVFLLDDKRISEINMVSGRTKKKTPKLHPVLPRVVTMAASQNGVWLAGLLVSGEMFLWNKDKDLLKTVAGVPTVAQLITEAQGSGVRLSLVVSDNGMRAMLVVLSGKVFLWECVDLRDLNTVRDGLAKGRWAQIQHPEHISLPSPKDKETSQHSIFIKGEAVGDVCLSAFVFTVGLDLSVTFLKIQWDEGQKNSINHVGYSVHWVNKTYPMSHLTPPCVPVRSRGALLPAFSPDGLLLAVVLNQREPRANQVLFISTQNFVTVCSGLGGCGSKELKIPSKYVRSYWVASVSWAAGGLYLACVLKRGSLVMLVRLGGLLSLSTSGCNVDFGPAHFLPLHPLVTYRPPVSLGGAGVDPLSSSSLSARDILRQRYSVTWHPRLPYLIVSDGYMATVLRASELPSPATLLRALLHKTSQGLDSASRELERKQPNARAWLESMSCPKVGISLKDLRTRPRPDPTPTATAASSLPLFLQDQGGLGETRELIERVQALFEDDSDLEGPPVGSHAEDGGRLEFASMFDTQHALPDTLVDRGPHPDPDASSAKSEGRHPALTPELRVVRGCLLTAWGLAVSLGDAVEQREQMLMFTAHCAVRLVAVLRLTTGSHPGRTKKRTAAPFSSLLLHLLGNLLSFLPWDGPHTGGRSGLGAAVELTGQLVGLLLSSPPGQSSSKASSQTLSTALRLLQLVSQTLDHTYSLRQKHPGADVYEVTFLKEDCGPLEDVPPPQRPSSRLRGAWRVVYQHTLQCWEELKYHGSTSGCGEEEGRMSVILSQIQTALQGMGDHLGEGPALRSYTGEQHFLFGCYTESAQAWRAGLWAEIERDGPRGVFLQTRLCLSLLYGLLFCYRLREAQSLGDHMARVLLRRVETQREHKLQNMEDVSVWLPADVHSEAACAVVQTLGRFMASYFTNQPLLILPPHSVDVLPPVHLPHSVGGGRLVPLCQEAVSGAVRGQQLSEVWTVGYTQDLLLLGGLLPEATWLAHHLGDWKTAASLGLAYTSYSTDQHPFTSLRWRELHLPAALKPESIFQGQLESLLGRKAGPEQTHAGEENYKSFTGALMEGEDMEFMQASVQDILKASVLAGVDVLSQPLRSLLDSAKDLTACLPALVPVGLYLPAPPLYCPQPAPNTQDRSGVFGHQLEEASRHGVSELLQTVLLLLRSARCTLPAAQWYIRHLRHSRHILDKIHQKYSQQQQKEAKVFPESLVKLASRRGFFSGGGTLDPITVQTITCFRELCGLCWMLHVRDQLSMSCRKYQAARNCGKNAQVPADDSEVTAAREEALRWACRFLPFSRFLNAEEILQDTLLSLVSEVPHVFLVAETLVQAFPEEVESVRVPLREKYSSLLESLRQHGVSASGQNCQESHEEEGEETMIIVMQERLRQRRKDLKRLARHLAPMELYLWEREEDERGGGGQGGVTTLGRFSSGASLSNSTLTECGRPLVYSDGDTAENSEALSVDGRPPHSINKRAKALAGAHESGRKEVQMGKSVQDECRHRAGPAQDPAVGESPGPSLPVVGTWEFELEDEGYLRFLDLFLSYVLERHGPDPESSCDPPLLKCFCSQLREKELHSLSFDVLTTLRRRQRDGRHVMRRQGGDVPVFRAGQCFSSELVTALEPPPSFLQSEPLTLRPSMPAGILSLPGLGTGKQRGLFGLWKQASPAPEATPQRGRLGLKPSPSQSSEPWVWPSGPRASVEVVELQQEIDPKLEAQFPLLGRLLEWMVRWADKRAPLGQSSRKKEREAGRGGAAGGGVGIRVKVSAPAVLTALNMLGQRYSTVLLGGDRYRSPLQAPESQWTVAPVLQAEAGWKLERESSVDTGYPASAGTPVTLPDQEPPHSQLSYGSQVEGVEPVISQMTSHDHEVVTFNTESRVADVPGSKRDFSTENENPSSDEEALMTSAPNISVHIQSLFQTSSPHHQALTLADLQGPETEDDIGSSQEDEEHLPSCGSLRKPPTDIPKDLTNIRVPSDDPEWSSSSPARLKSLPTAGPQVGAQIADTARDVKLPERSTNATQTTASSSNQNLPPQTDSFRHLLQDELFNLVQLQQINFMSLMQVVGTSFINLPHLQNNLPQSTALPPHPNPSMPQTGVLGPQSSAQATPASEPPPGVGRLTGHPHIQEIQPIAVNHEPLRDPPGATRNLIPPSHGLLTTVDLAPLTSSAHVLLPPGGSTEHHPPYSSGLRLLSLGRPGHVAPIREACGPSSERRPSTLGRPHLNLGLCDPATLRRTEEEERQWERGSSAPPPHLNLTQYAHQHPPEQPPRSTRPQTTAARAETSRWAETLHLPPAFRPPPVHGLPLLRFHPDPRPLITFPRTPLPLSSIPLTITPAAVDLRPRLPLLRRDPEPPRMVPPNVAPPPPTPRLIPPEELPGQARGVPRGAVPRLHLLRADTQTQNHVPPTPSADTPPSRRRKRREGLPKEGGRAEVTFRPEDSIIPPQEPREEEPTESVPGNGFVFPLGTFDSMLTGQGLLDQARSTSAQLHAFASTCKIPPESQDACTNTDPATPPSDKGTPAKTAVDTSGSPALPPELFLNLRFPRERPFQEAENPLESPGGTGTERNMREQGRHFISVVDLERAALLQEFPSCLRPGVLNQDTPPSSAQLHLLAASVTNAGPPKHAADASTGDEPLKPEPGFSMSSPQPAQPVPSGDPVTLSLLQEKRSPGRVVETKNPAAHGGALSRAPGIQVTARLSEMDAQLAALQDIADHMEREFANTRLLVRTIETLGPAVAPKVIERTTNKTVTLNVSPKGETPRLFVHHDSELREEERQQEEELEGSLVSCAPLGVKQPIHPPSSVSQITSSLQPPTPTGLRFPPDRPEAEQSVWDISQDLTENMDRSPKQWAEETLGLSGLSDVADILGELVTEGGISPTAIGLSQTQAAHFRSRLVQQESGRAGQHGVRAEEERRELRVWMRRKQRERLVEYRRQRDEKRLSERKPFLAPAELKPTSKYINANKKTKEEKDKVLLLEHHAQRTRDACSLITDLLTTPVIMPTNANRTLTLPSPRPTSKRPITAQSVGSARSSHRGRSVSVGGKWRAVPKLQTARAHSSPGVISLAQRLPVYSADQEARSTRLGLYRPATALPGDRLSQVTRRGMITTMKSRSAAGPKTPRQTELRQDVSKSPPRRGDVSQSPPGRRRDVSQSPPGWRSGRVREQREIVEREQEVVSPWNPSPEIRKLLGLESSDSQSGAATRGAGLDVLDTLSESTGSILSKLDWAAIESIVAAEGAI</sequence>
<feature type="region of interest" description="Disordered" evidence="1">
    <location>
        <begin position="2365"/>
        <end position="2401"/>
    </location>
</feature>
<feature type="compositionally biased region" description="Low complexity" evidence="1">
    <location>
        <begin position="2034"/>
        <end position="2048"/>
    </location>
</feature>
<protein>
    <recommendedName>
        <fullName evidence="4">Ciliogenesis and planar polarity effector 1</fullName>
    </recommendedName>
</protein>
<name>A0ABD0WSS8_UMBPY</name>
<feature type="region of interest" description="Disordered" evidence="1">
    <location>
        <begin position="2637"/>
        <end position="2674"/>
    </location>
</feature>
<evidence type="ECO:0000313" key="2">
    <source>
        <dbReference type="EMBL" id="KAL0965668.1"/>
    </source>
</evidence>
<feature type="region of interest" description="Disordered" evidence="1">
    <location>
        <begin position="556"/>
        <end position="580"/>
    </location>
</feature>
<accession>A0ABD0WSS8</accession>
<feature type="region of interest" description="Disordered" evidence="1">
    <location>
        <begin position="1686"/>
        <end position="1713"/>
    </location>
</feature>
<feature type="region of interest" description="Disordered" evidence="1">
    <location>
        <begin position="1838"/>
        <end position="1865"/>
    </location>
</feature>
<dbReference type="InterPro" id="IPR028236">
    <property type="entry name" value="CPLANE1"/>
</dbReference>
<feature type="region of interest" description="Disordered" evidence="1">
    <location>
        <begin position="1433"/>
        <end position="1461"/>
    </location>
</feature>
<evidence type="ECO:0000313" key="3">
    <source>
        <dbReference type="Proteomes" id="UP001557470"/>
    </source>
</evidence>
<feature type="region of interest" description="Disordered" evidence="1">
    <location>
        <begin position="2413"/>
        <end position="2475"/>
    </location>
</feature>
<feature type="region of interest" description="Disordered" evidence="1">
    <location>
        <begin position="2097"/>
        <end position="2140"/>
    </location>
</feature>
<keyword evidence="3" id="KW-1185">Reference proteome</keyword>
<proteinExistence type="predicted"/>
<feature type="compositionally biased region" description="Polar residues" evidence="1">
    <location>
        <begin position="1448"/>
        <end position="1461"/>
    </location>
</feature>
<dbReference type="Pfam" id="PF15392">
    <property type="entry name" value="Joubert"/>
    <property type="match status" value="1"/>
</dbReference>
<dbReference type="PANTHER" id="PTHR14492">
    <property type="entry name" value="JBTS17"/>
    <property type="match status" value="1"/>
</dbReference>
<organism evidence="2 3">
    <name type="scientific">Umbra pygmaea</name>
    <name type="common">Eastern mudminnow</name>
    <dbReference type="NCBI Taxonomy" id="75934"/>
    <lineage>
        <taxon>Eukaryota</taxon>
        <taxon>Metazoa</taxon>
        <taxon>Chordata</taxon>
        <taxon>Craniata</taxon>
        <taxon>Vertebrata</taxon>
        <taxon>Euteleostomi</taxon>
        <taxon>Actinopterygii</taxon>
        <taxon>Neopterygii</taxon>
        <taxon>Teleostei</taxon>
        <taxon>Protacanthopterygii</taxon>
        <taxon>Esociformes</taxon>
        <taxon>Umbridae</taxon>
        <taxon>Umbra</taxon>
    </lineage>
</organism>
<feature type="compositionally biased region" description="Pro residues" evidence="1">
    <location>
        <begin position="2371"/>
        <end position="2392"/>
    </location>
</feature>
<gene>
    <name evidence="2" type="ORF">UPYG_G00284190</name>
</gene>
<dbReference type="PANTHER" id="PTHR14492:SF4">
    <property type="entry name" value="CILIOGENESIS AND PLANAR POLARITY EFFECTOR 1"/>
    <property type="match status" value="1"/>
</dbReference>
<feature type="compositionally biased region" description="Polar residues" evidence="1">
    <location>
        <begin position="2818"/>
        <end position="2828"/>
    </location>
</feature>
<feature type="compositionally biased region" description="Basic and acidic residues" evidence="1">
    <location>
        <begin position="559"/>
        <end position="568"/>
    </location>
</feature>
<reference evidence="2 3" key="1">
    <citation type="submission" date="2024-06" db="EMBL/GenBank/DDBJ databases">
        <authorList>
            <person name="Pan Q."/>
            <person name="Wen M."/>
            <person name="Jouanno E."/>
            <person name="Zahm M."/>
            <person name="Klopp C."/>
            <person name="Cabau C."/>
            <person name="Louis A."/>
            <person name="Berthelot C."/>
            <person name="Parey E."/>
            <person name="Roest Crollius H."/>
            <person name="Montfort J."/>
            <person name="Robinson-Rechavi M."/>
            <person name="Bouchez O."/>
            <person name="Lampietro C."/>
            <person name="Lopez Roques C."/>
            <person name="Donnadieu C."/>
            <person name="Postlethwait J."/>
            <person name="Bobe J."/>
            <person name="Verreycken H."/>
            <person name="Guiguen Y."/>
        </authorList>
    </citation>
    <scope>NUCLEOTIDE SEQUENCE [LARGE SCALE GENOMIC DNA]</scope>
    <source>
        <strain evidence="2">Up_M1</strain>
        <tissue evidence="2">Testis</tissue>
    </source>
</reference>
<feature type="region of interest" description="Disordered" evidence="1">
    <location>
        <begin position="2517"/>
        <end position="2553"/>
    </location>
</feature>
<feature type="region of interest" description="Disordered" evidence="1">
    <location>
        <begin position="3020"/>
        <end position="3057"/>
    </location>
</feature>
<feature type="region of interest" description="Disordered" evidence="1">
    <location>
        <begin position="1953"/>
        <end position="2054"/>
    </location>
</feature>
<feature type="compositionally biased region" description="Acidic residues" evidence="1">
    <location>
        <begin position="1955"/>
        <end position="1968"/>
    </location>
</feature>
<evidence type="ECO:0000256" key="1">
    <source>
        <dbReference type="SAM" id="MobiDB-lite"/>
    </source>
</evidence>
<feature type="region of interest" description="Disordered" evidence="1">
    <location>
        <begin position="2222"/>
        <end position="2301"/>
    </location>
</feature>
<feature type="compositionally biased region" description="Basic and acidic residues" evidence="1">
    <location>
        <begin position="2249"/>
        <end position="2261"/>
    </location>
</feature>
<evidence type="ECO:0008006" key="4">
    <source>
        <dbReference type="Google" id="ProtNLM"/>
    </source>
</evidence>
<feature type="region of interest" description="Disordered" evidence="1">
    <location>
        <begin position="3123"/>
        <end position="3180"/>
    </location>
</feature>
<feature type="compositionally biased region" description="Polar residues" evidence="1">
    <location>
        <begin position="2414"/>
        <end position="2429"/>
    </location>
</feature>
<feature type="region of interest" description="Disordered" evidence="1">
    <location>
        <begin position="2817"/>
        <end position="2842"/>
    </location>
</feature>
<feature type="region of interest" description="Disordered" evidence="1">
    <location>
        <begin position="1757"/>
        <end position="1777"/>
    </location>
</feature>
<feature type="compositionally biased region" description="Basic and acidic residues" evidence="1">
    <location>
        <begin position="2439"/>
        <end position="2456"/>
    </location>
</feature>
<dbReference type="EMBL" id="JAGEUA010000009">
    <property type="protein sequence ID" value="KAL0965668.1"/>
    <property type="molecule type" value="Genomic_DNA"/>
</dbReference>
<feature type="region of interest" description="Disordered" evidence="1">
    <location>
        <begin position="1479"/>
        <end position="1510"/>
    </location>
</feature>
<comment type="caution">
    <text evidence="2">The sequence shown here is derived from an EMBL/GenBank/DDBJ whole genome shotgun (WGS) entry which is preliminary data.</text>
</comment>